<organism evidence="1 2">
    <name type="scientific">Candidatus Reidiella endopervernicosa</name>
    <dbReference type="NCBI Taxonomy" id="2738883"/>
    <lineage>
        <taxon>Bacteria</taxon>
        <taxon>Pseudomonadati</taxon>
        <taxon>Pseudomonadota</taxon>
        <taxon>Gammaproteobacteria</taxon>
        <taxon>Candidatus Reidiella</taxon>
    </lineage>
</organism>
<proteinExistence type="predicted"/>
<dbReference type="EMBL" id="CP054491">
    <property type="protein sequence ID" value="QKQ26383.1"/>
    <property type="molecule type" value="Genomic_DNA"/>
</dbReference>
<gene>
    <name evidence="1" type="ORF">HUE57_08890</name>
</gene>
<evidence type="ECO:0000313" key="1">
    <source>
        <dbReference type="EMBL" id="QKQ26383.1"/>
    </source>
</evidence>
<protein>
    <submittedName>
        <fullName evidence="1">Uncharacterized protein</fullName>
    </submittedName>
</protein>
<name>A0A6N0HVH7_9GAMM</name>
<evidence type="ECO:0000313" key="2">
    <source>
        <dbReference type="Proteomes" id="UP000509658"/>
    </source>
</evidence>
<sequence>MLLSTGVEAWQGVPNYPYMPAYRGGVVNPYPAQMGYPRWGYPNSVRGMSPWRQPWSPVNYYGPWGSMRGAVNPNGDFWVNITVSGSLSTLMNELMLYSALQGY</sequence>
<dbReference type="AlphaFoldDB" id="A0A6N0HVH7"/>
<dbReference type="RefSeq" id="WP_135622108.1">
    <property type="nucleotide sequence ID" value="NZ_CP054491.1"/>
</dbReference>
<dbReference type="Proteomes" id="UP000509658">
    <property type="component" value="Chromosome"/>
</dbReference>
<dbReference type="KEGG" id="rev:HUE57_08890"/>
<reference evidence="1 2" key="1">
    <citation type="submission" date="2020-05" db="EMBL/GenBank/DDBJ databases">
        <title>Horizontal transmission and recombination maintain forever young bacterial symbiont genomes.</title>
        <authorList>
            <person name="Russell S.L."/>
            <person name="Pepper-Tunick E."/>
            <person name="Svedberg J."/>
            <person name="Byrne A."/>
            <person name="Ruelas Castillo J."/>
            <person name="Vollmers C."/>
            <person name="Beinart R.A."/>
            <person name="Corbett-Detig R."/>
        </authorList>
    </citation>
    <scope>NUCLEOTIDE SEQUENCE [LARGE SCALE GENOMIC DNA]</scope>
    <source>
        <strain evidence="1">Santa_Monica_outfall</strain>
    </source>
</reference>
<accession>A0A6N0HVH7</accession>
<keyword evidence="2" id="KW-1185">Reference proteome</keyword>